<reference evidence="4" key="1">
    <citation type="submission" date="2025-08" db="UniProtKB">
        <authorList>
            <consortium name="RefSeq"/>
        </authorList>
    </citation>
    <scope>IDENTIFICATION</scope>
    <source>
        <tissue evidence="4">Gonads</tissue>
    </source>
</reference>
<keyword evidence="2" id="KW-0732">Signal</keyword>
<feature type="chain" id="PRO_5027009472" evidence="2">
    <location>
        <begin position="21"/>
        <end position="476"/>
    </location>
</feature>
<proteinExistence type="predicted"/>
<gene>
    <name evidence="4" type="primary">LOC115874247</name>
</gene>
<dbReference type="KEGG" id="soy:115874247"/>
<sequence length="476" mass="54722">MSLIQASLLFLIIAIYEVNTKDSCNSQIYLDLQEQIRVKHYSPNECLQLNFDGNEKLNSRLGNVGLEILKENKSIFLNVSLNEIKWNRAYLKLSELNSGAILSCKSYVVGNGQLSQIIQASDRCFNLTGQNSSLDYEIEFRAQLNTDVLYKKLVFKPLHPDAFDDSISLSKRPIFTSVDVSSNYEIILKIQPLPTHYNIIYYKVEVFKEKDESDLLLDVRLLQHGTNSFEYITYNEEGYYFFKVSAISKECPEDMCMTTVSSKIYIKRKYPPLVIGIVGASFMIPFILFLFHMWTRRTQLQDESEPPKDQVFIVYNQTPETHYNIVKLLEKTLKSLGNVQLVTKINEATHIVYVCGTHIFEPDASTHKFLVIEANKTISNVEILVLAFPYSTKEIPPYLKKSLRFELMSDFGKFIHIFNCDAEYEDAPLYAELNNKLKTAQLHTEPKKIVLNMPIIIITEQSDSSDTEPKEADVLL</sequence>
<accession>A0A6J2X2K0</accession>
<keyword evidence="1" id="KW-0812">Transmembrane</keyword>
<dbReference type="RefSeq" id="XP_030745205.1">
    <property type="nucleotide sequence ID" value="XM_030889345.1"/>
</dbReference>
<evidence type="ECO:0000313" key="4">
    <source>
        <dbReference type="RefSeq" id="XP_030745205.1"/>
    </source>
</evidence>
<evidence type="ECO:0000313" key="3">
    <source>
        <dbReference type="Proteomes" id="UP000504635"/>
    </source>
</evidence>
<feature type="transmembrane region" description="Helical" evidence="1">
    <location>
        <begin position="270"/>
        <end position="291"/>
    </location>
</feature>
<keyword evidence="1" id="KW-1133">Transmembrane helix</keyword>
<evidence type="ECO:0000256" key="1">
    <source>
        <dbReference type="SAM" id="Phobius"/>
    </source>
</evidence>
<name>A0A6J2X2K0_SITOR</name>
<dbReference type="GeneID" id="115874247"/>
<evidence type="ECO:0000256" key="2">
    <source>
        <dbReference type="SAM" id="SignalP"/>
    </source>
</evidence>
<dbReference type="Proteomes" id="UP000504635">
    <property type="component" value="Unplaced"/>
</dbReference>
<protein>
    <submittedName>
        <fullName evidence="4">Uncharacterized protein LOC115874247 isoform X1</fullName>
    </submittedName>
</protein>
<organism evidence="3 4">
    <name type="scientific">Sitophilus oryzae</name>
    <name type="common">Rice weevil</name>
    <name type="synonym">Curculio oryzae</name>
    <dbReference type="NCBI Taxonomy" id="7048"/>
    <lineage>
        <taxon>Eukaryota</taxon>
        <taxon>Metazoa</taxon>
        <taxon>Ecdysozoa</taxon>
        <taxon>Arthropoda</taxon>
        <taxon>Hexapoda</taxon>
        <taxon>Insecta</taxon>
        <taxon>Pterygota</taxon>
        <taxon>Neoptera</taxon>
        <taxon>Endopterygota</taxon>
        <taxon>Coleoptera</taxon>
        <taxon>Polyphaga</taxon>
        <taxon>Cucujiformia</taxon>
        <taxon>Curculionidae</taxon>
        <taxon>Dryophthorinae</taxon>
        <taxon>Sitophilus</taxon>
    </lineage>
</organism>
<dbReference type="AlphaFoldDB" id="A0A6J2X2K0"/>
<dbReference type="InParanoid" id="A0A6J2X2K0"/>
<keyword evidence="1" id="KW-0472">Membrane</keyword>
<feature type="signal peptide" evidence="2">
    <location>
        <begin position="1"/>
        <end position="20"/>
    </location>
</feature>
<keyword evidence="3" id="KW-1185">Reference proteome</keyword>
<dbReference type="OrthoDB" id="8190413at2759"/>